<keyword evidence="5" id="KW-0234">DNA repair</keyword>
<evidence type="ECO:0000256" key="1">
    <source>
        <dbReference type="ARBA" id="ARBA00022723"/>
    </source>
</evidence>
<keyword evidence="7" id="KW-0175">Coiled coil</keyword>
<dbReference type="Gene3D" id="4.10.860.20">
    <property type="entry name" value="Rabenosyn, Rab binding domain"/>
    <property type="match status" value="1"/>
</dbReference>
<dbReference type="InterPro" id="IPR017455">
    <property type="entry name" value="Znf_FYVE-rel"/>
</dbReference>
<dbReference type="RefSeq" id="XP_047758456.1">
    <property type="nucleotide sequence ID" value="XM_047902132.1"/>
</dbReference>
<dbReference type="Pfam" id="PF01363">
    <property type="entry name" value="FYVE"/>
    <property type="match status" value="2"/>
</dbReference>
<dbReference type="GO" id="GO:0008270">
    <property type="term" value="F:zinc ion binding"/>
    <property type="evidence" value="ECO:0007669"/>
    <property type="project" value="UniProtKB-KW"/>
</dbReference>
<feature type="coiled-coil region" evidence="7">
    <location>
        <begin position="598"/>
        <end position="658"/>
    </location>
</feature>
<proteinExistence type="predicted"/>
<dbReference type="InterPro" id="IPR000306">
    <property type="entry name" value="Znf_FYVE"/>
</dbReference>
<dbReference type="Proteomes" id="UP000756132">
    <property type="component" value="Chromosome 2"/>
</dbReference>
<dbReference type="SUPFAM" id="SSF57903">
    <property type="entry name" value="FYVE/PHD zinc finger"/>
    <property type="match status" value="2"/>
</dbReference>
<dbReference type="PROSITE" id="PS50178">
    <property type="entry name" value="ZF_FYVE"/>
    <property type="match status" value="1"/>
</dbReference>
<keyword evidence="2" id="KW-0227">DNA damage</keyword>
<dbReference type="OMA" id="DDVHQNL"/>
<dbReference type="InterPro" id="IPR013083">
    <property type="entry name" value="Znf_RING/FYVE/PHD"/>
</dbReference>
<protein>
    <submittedName>
        <fullName evidence="10">Vacuolar segregation protein pep7</fullName>
    </submittedName>
</protein>
<sequence length="675" mass="74686">MAARRSLGGGRVLGSGNGLAPPSPATSSTATPKPIHTVRSPGLLSPSDSSVSLSSLASSTPISTDHEDLTSRIALDEHASAHAAAAASNRLVCPICSEEMVTLLQLNRHIDDNHANLEEIEQDEAKTWFKQQMTKAKKFQPLALINQKLRGLEVFESNNDMSAPMQAIQTAVAGARESSPAPVPTPIRKEPETPDPDEVVTRAHWQRPRGFDDCSDPLCGKRLGPANGQVNCRHCGKLFCEEHTMYQMKLSRSAKHEPVRGLWCRVCEACYKSRDGYNDHHGFERNHLDFFKGARRKTVDKQYLETSRLETRLTRLTQLLADPPPDQGQSTTNLLWSSLSGNKPQIRALEQSIVPWEEDTKVAECPFCQQPFSQYSLRRHHCRICGRVVCGDPNTGCSSDIGLDVDSKKNGAKVAVDVRMCKDCQRTIFSKADFARELSTKSPDQRAYENLLQFEHGIRLLLPKFQRLLAPLQDPEHPPTPAQLAEASKIRKRLTDAFTQYDVASRRIRDLPTTSPTQEQLQKAIYSKALTFLHTHMLPLKALPKILKHATPNGLRNPPVPSNGKPQGALAAIKYNAITNGLARPGSSRTSSESSVAVTALEAEEKELKNRLIVLEEQKFFVSEMIADANKRRKFDEVSALSQNVEDLSKEIDQIQSQISGMDFAGAYAADGVIK</sequence>
<reference evidence="10" key="1">
    <citation type="submission" date="2021-12" db="EMBL/GenBank/DDBJ databases">
        <authorList>
            <person name="Zaccaron A."/>
            <person name="Stergiopoulos I."/>
        </authorList>
    </citation>
    <scope>NUCLEOTIDE SEQUENCE</scope>
    <source>
        <strain evidence="10">Race5_Kim</strain>
    </source>
</reference>
<feature type="compositionally biased region" description="Low complexity" evidence="8">
    <location>
        <begin position="40"/>
        <end position="63"/>
    </location>
</feature>
<evidence type="ECO:0000256" key="5">
    <source>
        <dbReference type="ARBA" id="ARBA00023204"/>
    </source>
</evidence>
<dbReference type="InterPro" id="IPR052727">
    <property type="entry name" value="Rab4/Rab5_effector"/>
</dbReference>
<dbReference type="KEGG" id="ffu:CLAFUR5_02984"/>
<keyword evidence="4" id="KW-0862">Zinc</keyword>
<dbReference type="SUPFAM" id="SSF140125">
    <property type="entry name" value="Rabenosyn-5 Rab-binding domain-like"/>
    <property type="match status" value="1"/>
</dbReference>
<dbReference type="PANTHER" id="PTHR13510:SF44">
    <property type="entry name" value="RABENOSYN-5"/>
    <property type="match status" value="1"/>
</dbReference>
<feature type="region of interest" description="Disordered" evidence="8">
    <location>
        <begin position="175"/>
        <end position="197"/>
    </location>
</feature>
<evidence type="ECO:0000259" key="9">
    <source>
        <dbReference type="PROSITE" id="PS50178"/>
    </source>
</evidence>
<evidence type="ECO:0000313" key="10">
    <source>
        <dbReference type="EMBL" id="UJO14090.1"/>
    </source>
</evidence>
<dbReference type="OrthoDB" id="166134at2759"/>
<dbReference type="InterPro" id="IPR011011">
    <property type="entry name" value="Znf_FYVE_PHD"/>
</dbReference>
<dbReference type="Pfam" id="PF11464">
    <property type="entry name" value="Rbsn"/>
    <property type="match status" value="1"/>
</dbReference>
<gene>
    <name evidence="10" type="ORF">CLAFUR5_02984</name>
</gene>
<dbReference type="PROSITE" id="PS00028">
    <property type="entry name" value="ZINC_FINGER_C2H2_1"/>
    <property type="match status" value="1"/>
</dbReference>
<dbReference type="CDD" id="cd15737">
    <property type="entry name" value="FYVE2_Vac1p_like"/>
    <property type="match status" value="1"/>
</dbReference>
<feature type="domain" description="FYVE-type" evidence="9">
    <location>
        <begin position="359"/>
        <end position="429"/>
    </location>
</feature>
<dbReference type="GO" id="GO:0006281">
    <property type="term" value="P:DNA repair"/>
    <property type="evidence" value="ECO:0007669"/>
    <property type="project" value="UniProtKB-KW"/>
</dbReference>
<evidence type="ECO:0000256" key="6">
    <source>
        <dbReference type="PROSITE-ProRule" id="PRU00091"/>
    </source>
</evidence>
<dbReference type="GeneID" id="71982862"/>
<evidence type="ECO:0000256" key="7">
    <source>
        <dbReference type="SAM" id="Coils"/>
    </source>
</evidence>
<accession>A0A9Q8LAU4</accession>
<dbReference type="PANTHER" id="PTHR13510">
    <property type="entry name" value="FYVE-FINGER-CONTAINING RAB5 EFFECTOR PROTEIN RABENOSYN-5-RELATED"/>
    <property type="match status" value="1"/>
</dbReference>
<evidence type="ECO:0000313" key="11">
    <source>
        <dbReference type="Proteomes" id="UP000756132"/>
    </source>
</evidence>
<dbReference type="GO" id="GO:0003677">
    <property type="term" value="F:DNA binding"/>
    <property type="evidence" value="ECO:0007669"/>
    <property type="project" value="InterPro"/>
</dbReference>
<dbReference type="SMART" id="SM00734">
    <property type="entry name" value="ZnF_Rad18"/>
    <property type="match status" value="1"/>
</dbReference>
<dbReference type="Gene3D" id="3.30.40.10">
    <property type="entry name" value="Zinc/RING finger domain, C3HC4 (zinc finger)"/>
    <property type="match status" value="2"/>
</dbReference>
<feature type="region of interest" description="Disordered" evidence="8">
    <location>
        <begin position="1"/>
        <end position="64"/>
    </location>
</feature>
<evidence type="ECO:0000256" key="3">
    <source>
        <dbReference type="ARBA" id="ARBA00022771"/>
    </source>
</evidence>
<dbReference type="CDD" id="cd15761">
    <property type="entry name" value="FYVE1_Vac1p_like"/>
    <property type="match status" value="1"/>
</dbReference>
<reference evidence="10" key="2">
    <citation type="journal article" date="2022" name="Microb. Genom.">
        <title>A chromosome-scale genome assembly of the tomato pathogen Cladosporium fulvum reveals a compartmentalized genome architecture and the presence of a dispensable chromosome.</title>
        <authorList>
            <person name="Zaccaron A.Z."/>
            <person name="Chen L.H."/>
            <person name="Samaras A."/>
            <person name="Stergiopoulos I."/>
        </authorList>
    </citation>
    <scope>NUCLEOTIDE SEQUENCE</scope>
    <source>
        <strain evidence="10">Race5_Kim</strain>
    </source>
</reference>
<name>A0A9Q8LAU4_PASFU</name>
<dbReference type="InterPro" id="IPR006642">
    <property type="entry name" value="Rad18_UBZ4"/>
</dbReference>
<dbReference type="EMBL" id="CP090164">
    <property type="protein sequence ID" value="UJO14090.1"/>
    <property type="molecule type" value="Genomic_DNA"/>
</dbReference>
<keyword evidence="11" id="KW-1185">Reference proteome</keyword>
<organism evidence="10 11">
    <name type="scientific">Passalora fulva</name>
    <name type="common">Tomato leaf mold</name>
    <name type="synonym">Cladosporium fulvum</name>
    <dbReference type="NCBI Taxonomy" id="5499"/>
    <lineage>
        <taxon>Eukaryota</taxon>
        <taxon>Fungi</taxon>
        <taxon>Dikarya</taxon>
        <taxon>Ascomycota</taxon>
        <taxon>Pezizomycotina</taxon>
        <taxon>Dothideomycetes</taxon>
        <taxon>Dothideomycetidae</taxon>
        <taxon>Mycosphaerellales</taxon>
        <taxon>Mycosphaerellaceae</taxon>
        <taxon>Fulvia</taxon>
    </lineage>
</organism>
<keyword evidence="1" id="KW-0479">Metal-binding</keyword>
<dbReference type="SMART" id="SM00064">
    <property type="entry name" value="FYVE"/>
    <property type="match status" value="2"/>
</dbReference>
<dbReference type="InterPro" id="IPR021565">
    <property type="entry name" value="Rbsn_Rab-bd"/>
</dbReference>
<feature type="compositionally biased region" description="Gly residues" evidence="8">
    <location>
        <begin position="7"/>
        <end position="17"/>
    </location>
</feature>
<evidence type="ECO:0000256" key="2">
    <source>
        <dbReference type="ARBA" id="ARBA00022763"/>
    </source>
</evidence>
<evidence type="ECO:0000256" key="8">
    <source>
        <dbReference type="SAM" id="MobiDB-lite"/>
    </source>
</evidence>
<keyword evidence="3 6" id="KW-0863">Zinc-finger</keyword>
<dbReference type="InterPro" id="IPR013087">
    <property type="entry name" value="Znf_C2H2_type"/>
</dbReference>
<dbReference type="AlphaFoldDB" id="A0A9Q8LAU4"/>
<evidence type="ECO:0000256" key="4">
    <source>
        <dbReference type="ARBA" id="ARBA00022833"/>
    </source>
</evidence>
<dbReference type="InterPro" id="IPR036531">
    <property type="entry name" value="Rbsn_Rab-bd_sf"/>
</dbReference>